<dbReference type="EMBL" id="JAURUO010000004">
    <property type="protein sequence ID" value="MDP9728079.1"/>
    <property type="molecule type" value="Genomic_DNA"/>
</dbReference>
<name>A0ABT9LV11_9BACL</name>
<keyword evidence="2" id="KW-0472">Membrane</keyword>
<protein>
    <submittedName>
        <fullName evidence="3">Uncharacterized protein</fullName>
    </submittedName>
</protein>
<feature type="transmembrane region" description="Helical" evidence="2">
    <location>
        <begin position="165"/>
        <end position="193"/>
    </location>
</feature>
<keyword evidence="2" id="KW-0812">Transmembrane</keyword>
<evidence type="ECO:0000256" key="2">
    <source>
        <dbReference type="SAM" id="Phobius"/>
    </source>
</evidence>
<feature type="transmembrane region" description="Helical" evidence="2">
    <location>
        <begin position="134"/>
        <end position="153"/>
    </location>
</feature>
<comment type="caution">
    <text evidence="3">The sequence shown here is derived from an EMBL/GenBank/DDBJ whole genome shotgun (WGS) entry which is preliminary data.</text>
</comment>
<sequence length="289" mass="33467">MKDVRRYSRPTEERKTLREWEQTYGLWILDMDGFDLSDHELFQRRMTKSEFLAGLAYCTALRRSDAHSNTVEELPEANSERPVVYSGWKRKERSSGAENASTLEKPRLDIQPPDTDTNFYSPQSLSRKRQTIRWRLLCVVPLPYLAIWGATLIKEKLERYLRIRWYWWACILLLDLGVISFAPIVAVLIAFLYPWYLVAAGFARLFGWLREHILNLFHQSSLTGMGLHTPLNAPFLSNITVDGNPANLYFHFSTALASSFVWGSMWVSISALLNLLRRLSSSKSNRARS</sequence>
<evidence type="ECO:0000313" key="4">
    <source>
        <dbReference type="Proteomes" id="UP001229209"/>
    </source>
</evidence>
<dbReference type="Proteomes" id="UP001229209">
    <property type="component" value="Unassembled WGS sequence"/>
</dbReference>
<feature type="transmembrane region" description="Helical" evidence="2">
    <location>
        <begin position="251"/>
        <end position="276"/>
    </location>
</feature>
<evidence type="ECO:0000256" key="1">
    <source>
        <dbReference type="SAM" id="MobiDB-lite"/>
    </source>
</evidence>
<proteinExistence type="predicted"/>
<accession>A0ABT9LV11</accession>
<reference evidence="3 4" key="1">
    <citation type="submission" date="2023-07" db="EMBL/GenBank/DDBJ databases">
        <title>Genomic Encyclopedia of Type Strains, Phase IV (KMG-IV): sequencing the most valuable type-strain genomes for metagenomic binning, comparative biology and taxonomic classification.</title>
        <authorList>
            <person name="Goeker M."/>
        </authorList>
    </citation>
    <scope>NUCLEOTIDE SEQUENCE [LARGE SCALE GENOMIC DNA]</scope>
    <source>
        <strain evidence="3 4">DSM 25924</strain>
    </source>
</reference>
<keyword evidence="4" id="KW-1185">Reference proteome</keyword>
<evidence type="ECO:0000313" key="3">
    <source>
        <dbReference type="EMBL" id="MDP9728079.1"/>
    </source>
</evidence>
<keyword evidence="2" id="KW-1133">Transmembrane helix</keyword>
<feature type="region of interest" description="Disordered" evidence="1">
    <location>
        <begin position="87"/>
        <end position="111"/>
    </location>
</feature>
<gene>
    <name evidence="3" type="ORF">J2S04_001010</name>
</gene>
<organism evidence="3 4">
    <name type="scientific">Alicyclobacillus tolerans</name>
    <dbReference type="NCBI Taxonomy" id="90970"/>
    <lineage>
        <taxon>Bacteria</taxon>
        <taxon>Bacillati</taxon>
        <taxon>Bacillota</taxon>
        <taxon>Bacilli</taxon>
        <taxon>Bacillales</taxon>
        <taxon>Alicyclobacillaceae</taxon>
        <taxon>Alicyclobacillus</taxon>
    </lineage>
</organism>